<dbReference type="Proteomes" id="UP001391051">
    <property type="component" value="Unassembled WGS sequence"/>
</dbReference>
<feature type="compositionally biased region" description="Basic and acidic residues" evidence="1">
    <location>
        <begin position="421"/>
        <end position="431"/>
    </location>
</feature>
<feature type="compositionally biased region" description="Polar residues" evidence="1">
    <location>
        <begin position="698"/>
        <end position="710"/>
    </location>
</feature>
<feature type="compositionally biased region" description="Polar residues" evidence="1">
    <location>
        <begin position="738"/>
        <end position="756"/>
    </location>
</feature>
<evidence type="ECO:0000313" key="4">
    <source>
        <dbReference type="Proteomes" id="UP001391051"/>
    </source>
</evidence>
<accession>A0ABR1QJ50</accession>
<keyword evidence="2" id="KW-0472">Membrane</keyword>
<feature type="transmembrane region" description="Helical" evidence="2">
    <location>
        <begin position="186"/>
        <end position="205"/>
    </location>
</feature>
<evidence type="ECO:0000256" key="2">
    <source>
        <dbReference type="SAM" id="Phobius"/>
    </source>
</evidence>
<name>A0ABR1QJ50_9PEZI</name>
<reference evidence="3 4" key="1">
    <citation type="submission" date="2023-01" db="EMBL/GenBank/DDBJ databases">
        <title>Analysis of 21 Apiospora genomes using comparative genomics revels a genus with tremendous synthesis potential of carbohydrate active enzymes and secondary metabolites.</title>
        <authorList>
            <person name="Sorensen T."/>
        </authorList>
    </citation>
    <scope>NUCLEOTIDE SEQUENCE [LARGE SCALE GENOMIC DNA]</scope>
    <source>
        <strain evidence="3 4">CBS 24483</strain>
    </source>
</reference>
<feature type="compositionally biased region" description="Basic and acidic residues" evidence="1">
    <location>
        <begin position="810"/>
        <end position="820"/>
    </location>
</feature>
<dbReference type="EMBL" id="JAQQWE010000004">
    <property type="protein sequence ID" value="KAK7956768.1"/>
    <property type="molecule type" value="Genomic_DNA"/>
</dbReference>
<sequence>MATQFTQTKIASGGVGMRVSVHDHHRAILWYFAPGTFIISTGSPGNHFSVSFFGSSSLPAAQHARPSRTKDISIMSNWTAIGSPGASGAPQLNAQLSPPGPPYPPTTALLGGVPTPSIDDPVSAILMVLFLAAAAAHQVIFQKNKKRGHLFVFSAMMFAFSLIRAIALLMRIVWASKPQDVQVAMAANILTMAGTVIAFIVNLFFTQRIIRGLHPKFGWSTPARLMFRFLVGGVVASILMVIAVTVQSFYTLDASVLASDRVAQLFAATFLAVLAFIPIPTLTIAVLVPRRFRLEKFGEGSWTAKMALLLFTSTLLSLGAWFRVSTNYIPRPRDDPAWYTGRAPYYVFNYVLDLIVTYTYMAFAFHRRFHIPNGAKGPGSYTGEKRRVDGDSETPYISSLNFSKSALSLKKPRPVAATPRPRSEVTLRGFDDDSSDPPPAFFGPAKSLPRLPSTVNGEYDDLNLAMMTPTFAHSDHIRGSSGGSAYYSSVYGGDTEIGSVGGDVHGTLDDMLHKIGSASRNNLRLSQWGYQAYADAEQSDSGAEYNPTSGRHQSQSIASSSRRRIKRLSLNESLSSSVASPAFPKRNSVGVIGTATTAHIRTIPPGSASHSHSPSHSSSYVASQSRPRSGSRSSGRTGSYSGSSQDRHPRSRAPSHTGSRTGSRSGSHARSQPISRNNSGFGGRPTGSYMTAAGSVTPRCNSLRTTSNTLDVPESWRDSRRYSLPGPGAPPGSGSYSRLNSGIGNFSYHNPSSTIRRPSPAIVEPRRASPDDMGSETFHSLQNSLRSDSSREDGRRSRHSSRPPSVRSTYGRERRSESLDRMASMRTARSRRRSSASVHSYHVHPQYQQQQQ</sequence>
<organism evidence="3 4">
    <name type="scientific">Apiospora aurea</name>
    <dbReference type="NCBI Taxonomy" id="335848"/>
    <lineage>
        <taxon>Eukaryota</taxon>
        <taxon>Fungi</taxon>
        <taxon>Dikarya</taxon>
        <taxon>Ascomycota</taxon>
        <taxon>Pezizomycotina</taxon>
        <taxon>Sordariomycetes</taxon>
        <taxon>Xylariomycetidae</taxon>
        <taxon>Amphisphaeriales</taxon>
        <taxon>Apiosporaceae</taxon>
        <taxon>Apiospora</taxon>
    </lineage>
</organism>
<feature type="transmembrane region" description="Helical" evidence="2">
    <location>
        <begin position="122"/>
        <end position="141"/>
    </location>
</feature>
<feature type="compositionally biased region" description="Low complexity" evidence="1">
    <location>
        <begin position="607"/>
        <end position="644"/>
    </location>
</feature>
<feature type="compositionally biased region" description="Low complexity" evidence="1">
    <location>
        <begin position="655"/>
        <end position="671"/>
    </location>
</feature>
<dbReference type="PANTHER" id="PTHR35184">
    <property type="entry name" value="YALI0C10208P"/>
    <property type="match status" value="1"/>
</dbReference>
<feature type="transmembrane region" description="Helical" evidence="2">
    <location>
        <begin position="344"/>
        <end position="363"/>
    </location>
</feature>
<feature type="region of interest" description="Disordered" evidence="1">
    <location>
        <begin position="601"/>
        <end position="852"/>
    </location>
</feature>
<gene>
    <name evidence="3" type="ORF">PG986_005990</name>
</gene>
<evidence type="ECO:0000313" key="3">
    <source>
        <dbReference type="EMBL" id="KAK7956768.1"/>
    </source>
</evidence>
<keyword evidence="2" id="KW-0812">Transmembrane</keyword>
<feature type="transmembrane region" description="Helical" evidence="2">
    <location>
        <begin position="150"/>
        <end position="174"/>
    </location>
</feature>
<evidence type="ECO:0000256" key="1">
    <source>
        <dbReference type="SAM" id="MobiDB-lite"/>
    </source>
</evidence>
<feature type="compositionally biased region" description="Low complexity" evidence="1">
    <location>
        <begin position="549"/>
        <end position="560"/>
    </location>
</feature>
<proteinExistence type="predicted"/>
<feature type="transmembrane region" description="Helical" evidence="2">
    <location>
        <begin position="262"/>
        <end position="287"/>
    </location>
</feature>
<dbReference type="RefSeq" id="XP_066702074.1">
    <property type="nucleotide sequence ID" value="XM_066842212.1"/>
</dbReference>
<comment type="caution">
    <text evidence="3">The sequence shown here is derived from an EMBL/GenBank/DDBJ whole genome shotgun (WGS) entry which is preliminary data.</text>
</comment>
<keyword evidence="2" id="KW-1133">Transmembrane helix</keyword>
<feature type="region of interest" description="Disordered" evidence="1">
    <location>
        <begin position="539"/>
        <end position="564"/>
    </location>
</feature>
<protein>
    <submittedName>
        <fullName evidence="3">Uncharacterized protein</fullName>
    </submittedName>
</protein>
<dbReference type="PANTHER" id="PTHR35184:SF1">
    <property type="entry name" value="INTEGRAL MEMBRANE PROTEIN"/>
    <property type="match status" value="1"/>
</dbReference>
<feature type="transmembrane region" description="Helical" evidence="2">
    <location>
        <begin position="225"/>
        <end position="250"/>
    </location>
</feature>
<feature type="region of interest" description="Disordered" evidence="1">
    <location>
        <begin position="411"/>
        <end position="449"/>
    </location>
</feature>
<keyword evidence="4" id="KW-1185">Reference proteome</keyword>
<dbReference type="GeneID" id="92075274"/>